<gene>
    <name evidence="8" type="ORF">H9705_01405</name>
</gene>
<comment type="caution">
    <text evidence="8">The sequence shown here is derived from an EMBL/GenBank/DDBJ whole genome shotgun (WGS) entry which is preliminary data.</text>
</comment>
<reference evidence="8" key="2">
    <citation type="submission" date="2021-04" db="EMBL/GenBank/DDBJ databases">
        <authorList>
            <person name="Gilroy R."/>
        </authorList>
    </citation>
    <scope>NUCLEOTIDE SEQUENCE</scope>
    <source>
        <strain evidence="8">CHK185-5351</strain>
    </source>
</reference>
<keyword evidence="3 6" id="KW-0326">Glycosidase</keyword>
<name>A0A9D2SL13_9FIRM</name>
<dbReference type="PANTHER" id="PTHR42812:SF12">
    <property type="entry name" value="BETA-XYLOSIDASE-RELATED"/>
    <property type="match status" value="1"/>
</dbReference>
<feature type="active site" description="Proton donor" evidence="4">
    <location>
        <position position="178"/>
    </location>
</feature>
<organism evidence="8 9">
    <name type="scientific">Candidatus Fusicatenibacter intestinigallinarum</name>
    <dbReference type="NCBI Taxonomy" id="2838598"/>
    <lineage>
        <taxon>Bacteria</taxon>
        <taxon>Bacillati</taxon>
        <taxon>Bacillota</taxon>
        <taxon>Clostridia</taxon>
        <taxon>Lachnospirales</taxon>
        <taxon>Lachnospiraceae</taxon>
        <taxon>Fusicatenibacter</taxon>
    </lineage>
</organism>
<dbReference type="CDD" id="cd18617">
    <property type="entry name" value="GH43_XynB-like"/>
    <property type="match status" value="1"/>
</dbReference>
<feature type="site" description="Important for catalytic activity, responsible for pKa modulation of the active site Glu and correct orientation of both the proton donor and substrate" evidence="5">
    <location>
        <position position="123"/>
    </location>
</feature>
<evidence type="ECO:0000256" key="5">
    <source>
        <dbReference type="PIRSR" id="PIRSR606710-2"/>
    </source>
</evidence>
<reference evidence="8" key="1">
    <citation type="journal article" date="2021" name="PeerJ">
        <title>Extensive microbial diversity within the chicken gut microbiome revealed by metagenomics and culture.</title>
        <authorList>
            <person name="Gilroy R."/>
            <person name="Ravi A."/>
            <person name="Getino M."/>
            <person name="Pursley I."/>
            <person name="Horton D.L."/>
            <person name="Alikhan N.F."/>
            <person name="Baker D."/>
            <person name="Gharbi K."/>
            <person name="Hall N."/>
            <person name="Watson M."/>
            <person name="Adriaenssens E.M."/>
            <person name="Foster-Nyarko E."/>
            <person name="Jarju S."/>
            <person name="Secka A."/>
            <person name="Antonio M."/>
            <person name="Oren A."/>
            <person name="Chaudhuri R.R."/>
            <person name="La Ragione R."/>
            <person name="Hildebrand F."/>
            <person name="Pallen M.J."/>
        </authorList>
    </citation>
    <scope>NUCLEOTIDE SEQUENCE</scope>
    <source>
        <strain evidence="8">CHK185-5351</strain>
    </source>
</reference>
<feature type="domain" description="Beta-xylosidase C-terminal Concanavalin A-like" evidence="7">
    <location>
        <begin position="318"/>
        <end position="497"/>
    </location>
</feature>
<dbReference type="SUPFAM" id="SSF75005">
    <property type="entry name" value="Arabinanase/levansucrase/invertase"/>
    <property type="match status" value="1"/>
</dbReference>
<evidence type="ECO:0000256" key="3">
    <source>
        <dbReference type="ARBA" id="ARBA00023295"/>
    </source>
</evidence>
<evidence type="ECO:0000313" key="9">
    <source>
        <dbReference type="Proteomes" id="UP000823849"/>
    </source>
</evidence>
<dbReference type="AlphaFoldDB" id="A0A9D2SL13"/>
<evidence type="ECO:0000256" key="1">
    <source>
        <dbReference type="ARBA" id="ARBA00009865"/>
    </source>
</evidence>
<comment type="similarity">
    <text evidence="1 6">Belongs to the glycosyl hydrolase 43 family.</text>
</comment>
<dbReference type="Gene3D" id="2.115.10.20">
    <property type="entry name" value="Glycosyl hydrolase domain, family 43"/>
    <property type="match status" value="1"/>
</dbReference>
<dbReference type="InterPro" id="IPR041542">
    <property type="entry name" value="GH43_C2"/>
</dbReference>
<evidence type="ECO:0000256" key="6">
    <source>
        <dbReference type="RuleBase" id="RU361187"/>
    </source>
</evidence>
<evidence type="ECO:0000259" key="7">
    <source>
        <dbReference type="Pfam" id="PF17851"/>
    </source>
</evidence>
<sequence length="518" mass="59012">MQKQSYHNPIISGYHPDPSICRVGDDYYIVNSSFEYFPGVPVYHSRNLVNWELTGHCLTTPRQLPLEKCRVSGGIFAPTLRYHDGWFFMTTTNVTGGGNFIVSSREADQGWSDPVWIDQGGIDPSLLFDDDGKVYYTTAAADEKGRSCILICELDPFTGEKFTESRILSYGCGGRNPEGPHLYKIHGKYYLMLAEGGTEYGHMETIQRSDSPWGSYEPCPHNPILSHREDCRGEIYCTGHGDLLEDANGNWWMVCLAIRPCGRKNNRVMMHNLGRETFLAPVVWDEDGWPVVGDHGRIALEMEGPLPGRAEPVCRDFREEFSGATFSVHYNFLRNPRMENYVFLPEKKKLVLKGTEITLNEQDTPTWLGVRQKDFDTVTTIKLRPAGRVQGMRVGLTAYYNNDYHYEIYLTRELDQWKICLAKHVHDIFAVTEQTEAELPEDGTLWLRIATNRETYTFLFSTDGETYRKLGTGLAVGLCTEGTRTMTFTGTYLAMFAELAAMEVSLFEMKVLDLQNEW</sequence>
<keyword evidence="2 6" id="KW-0378">Hydrolase</keyword>
<dbReference type="PANTHER" id="PTHR42812">
    <property type="entry name" value="BETA-XYLOSIDASE"/>
    <property type="match status" value="1"/>
</dbReference>
<dbReference type="InterPro" id="IPR023296">
    <property type="entry name" value="Glyco_hydro_beta-prop_sf"/>
</dbReference>
<dbReference type="Pfam" id="PF17851">
    <property type="entry name" value="GH43_C2"/>
    <property type="match status" value="1"/>
</dbReference>
<dbReference type="Gene3D" id="2.60.120.200">
    <property type="match status" value="1"/>
</dbReference>
<protein>
    <submittedName>
        <fullName evidence="8">Glycoside hydrolase family 43 protein</fullName>
    </submittedName>
</protein>
<dbReference type="InterPro" id="IPR013320">
    <property type="entry name" value="ConA-like_dom_sf"/>
</dbReference>
<evidence type="ECO:0000313" key="8">
    <source>
        <dbReference type="EMBL" id="HJC14471.1"/>
    </source>
</evidence>
<dbReference type="GO" id="GO:0005975">
    <property type="term" value="P:carbohydrate metabolic process"/>
    <property type="evidence" value="ECO:0007669"/>
    <property type="project" value="InterPro"/>
</dbReference>
<proteinExistence type="inferred from homology"/>
<evidence type="ECO:0000256" key="2">
    <source>
        <dbReference type="ARBA" id="ARBA00022801"/>
    </source>
</evidence>
<dbReference type="InterPro" id="IPR006710">
    <property type="entry name" value="Glyco_hydro_43"/>
</dbReference>
<dbReference type="Pfam" id="PF04616">
    <property type="entry name" value="Glyco_hydro_43"/>
    <property type="match status" value="1"/>
</dbReference>
<dbReference type="EMBL" id="DWWU01000007">
    <property type="protein sequence ID" value="HJC14471.1"/>
    <property type="molecule type" value="Genomic_DNA"/>
</dbReference>
<dbReference type="GO" id="GO:0004553">
    <property type="term" value="F:hydrolase activity, hydrolyzing O-glycosyl compounds"/>
    <property type="evidence" value="ECO:0007669"/>
    <property type="project" value="InterPro"/>
</dbReference>
<dbReference type="InterPro" id="IPR051795">
    <property type="entry name" value="Glycosyl_Hydrlase_43"/>
</dbReference>
<dbReference type="Proteomes" id="UP000823849">
    <property type="component" value="Unassembled WGS sequence"/>
</dbReference>
<evidence type="ECO:0000256" key="4">
    <source>
        <dbReference type="PIRSR" id="PIRSR606710-1"/>
    </source>
</evidence>
<accession>A0A9D2SL13</accession>
<dbReference type="SUPFAM" id="SSF49899">
    <property type="entry name" value="Concanavalin A-like lectins/glucanases"/>
    <property type="match status" value="1"/>
</dbReference>
<feature type="active site" description="Proton acceptor" evidence="4">
    <location>
        <position position="17"/>
    </location>
</feature>